<name>A0A074XXM4_AURSE</name>
<feature type="transmembrane region" description="Helical" evidence="1">
    <location>
        <begin position="167"/>
        <end position="186"/>
    </location>
</feature>
<evidence type="ECO:0000313" key="3">
    <source>
        <dbReference type="Proteomes" id="UP000030641"/>
    </source>
</evidence>
<feature type="transmembrane region" description="Helical" evidence="1">
    <location>
        <begin position="83"/>
        <end position="104"/>
    </location>
</feature>
<dbReference type="HOGENOM" id="CLU_1525690_0_0_1"/>
<keyword evidence="1" id="KW-1133">Transmembrane helix</keyword>
<dbReference type="Proteomes" id="UP000030641">
    <property type="component" value="Unassembled WGS sequence"/>
</dbReference>
<dbReference type="AlphaFoldDB" id="A0A074XXM4"/>
<gene>
    <name evidence="2" type="ORF">AUEXF2481DRAFT_9627</name>
</gene>
<protein>
    <submittedName>
        <fullName evidence="2">Uncharacterized protein</fullName>
    </submittedName>
</protein>
<keyword evidence="1" id="KW-0472">Membrane</keyword>
<feature type="transmembrane region" description="Helical" evidence="1">
    <location>
        <begin position="116"/>
        <end position="133"/>
    </location>
</feature>
<proteinExistence type="predicted"/>
<accession>A0A074XXM4</accession>
<evidence type="ECO:0000313" key="2">
    <source>
        <dbReference type="EMBL" id="KEQ90220.1"/>
    </source>
</evidence>
<feature type="transmembrane region" description="Helical" evidence="1">
    <location>
        <begin position="25"/>
        <end position="45"/>
    </location>
</feature>
<keyword evidence="3" id="KW-1185">Reference proteome</keyword>
<keyword evidence="1" id="KW-0812">Transmembrane</keyword>
<evidence type="ECO:0000256" key="1">
    <source>
        <dbReference type="SAM" id="Phobius"/>
    </source>
</evidence>
<dbReference type="OMA" id="FETRMMS"/>
<dbReference type="RefSeq" id="XP_013338697.1">
    <property type="nucleotide sequence ID" value="XM_013483243.1"/>
</dbReference>
<dbReference type="OrthoDB" id="1523883at2759"/>
<dbReference type="InParanoid" id="A0A074XXM4"/>
<sequence>MESYNRFAVAEVLSKDGVVLKVLRLLPVILTTVLFMNRVAQFYAITTFMPPHMPHAPASSTASKRINAAPVLKIWLRTSVARVFPGVLAVVMLLRLTLLLNIFVRPSDFGFGYGRITYGLSFILSFAHLPLAPKMLRIENRMKSPQTGDDEIVGLLQGWFKINNIRIWAVDFPLWLVSIAAIVNTIRL</sequence>
<dbReference type="GeneID" id="25372395"/>
<dbReference type="EMBL" id="KL584797">
    <property type="protein sequence ID" value="KEQ90220.1"/>
    <property type="molecule type" value="Genomic_DNA"/>
</dbReference>
<organism evidence="2 3">
    <name type="scientific">Aureobasidium subglaciale (strain EXF-2481)</name>
    <name type="common">Aureobasidium pullulans var. subglaciale</name>
    <dbReference type="NCBI Taxonomy" id="1043005"/>
    <lineage>
        <taxon>Eukaryota</taxon>
        <taxon>Fungi</taxon>
        <taxon>Dikarya</taxon>
        <taxon>Ascomycota</taxon>
        <taxon>Pezizomycotina</taxon>
        <taxon>Dothideomycetes</taxon>
        <taxon>Dothideomycetidae</taxon>
        <taxon>Dothideales</taxon>
        <taxon>Saccotheciaceae</taxon>
        <taxon>Aureobasidium</taxon>
    </lineage>
</organism>
<reference evidence="2 3" key="1">
    <citation type="journal article" date="2014" name="BMC Genomics">
        <title>Genome sequencing of four Aureobasidium pullulans varieties: biotechnological potential, stress tolerance, and description of new species.</title>
        <authorList>
            <person name="Gostin Ar C."/>
            <person name="Ohm R.A."/>
            <person name="Kogej T."/>
            <person name="Sonjak S."/>
            <person name="Turk M."/>
            <person name="Zajc J."/>
            <person name="Zalar P."/>
            <person name="Grube M."/>
            <person name="Sun H."/>
            <person name="Han J."/>
            <person name="Sharma A."/>
            <person name="Chiniquy J."/>
            <person name="Ngan C.Y."/>
            <person name="Lipzen A."/>
            <person name="Barry K."/>
            <person name="Grigoriev I.V."/>
            <person name="Gunde-Cimerman N."/>
        </authorList>
    </citation>
    <scope>NUCLEOTIDE SEQUENCE [LARGE SCALE GENOMIC DNA]</scope>
    <source>
        <strain evidence="2 3">EXF-2481</strain>
    </source>
</reference>